<keyword evidence="4" id="KW-0539">Nucleus</keyword>
<accession>A0A9W9JA06</accession>
<dbReference type="InterPro" id="IPR001138">
    <property type="entry name" value="Zn2Cys6_DnaBD"/>
</dbReference>
<evidence type="ECO:0000256" key="3">
    <source>
        <dbReference type="ARBA" id="ARBA00023163"/>
    </source>
</evidence>
<dbReference type="InterPro" id="IPR053178">
    <property type="entry name" value="Osmoadaptation_assoc"/>
</dbReference>
<evidence type="ECO:0000256" key="4">
    <source>
        <dbReference type="ARBA" id="ARBA00023242"/>
    </source>
</evidence>
<reference evidence="6" key="2">
    <citation type="journal article" date="2023" name="IMA Fungus">
        <title>Comparative genomic study of the Penicillium genus elucidates a diverse pangenome and 15 lateral gene transfer events.</title>
        <authorList>
            <person name="Petersen C."/>
            <person name="Sorensen T."/>
            <person name="Nielsen M.R."/>
            <person name="Sondergaard T.E."/>
            <person name="Sorensen J.L."/>
            <person name="Fitzpatrick D.A."/>
            <person name="Frisvad J.C."/>
            <person name="Nielsen K.L."/>
        </authorList>
    </citation>
    <scope>NUCLEOTIDE SEQUENCE</scope>
    <source>
        <strain evidence="6">IBT 20477</strain>
    </source>
</reference>
<dbReference type="AlphaFoldDB" id="A0A9W9JA06"/>
<dbReference type="InterPro" id="IPR021858">
    <property type="entry name" value="Fun_TF"/>
</dbReference>
<dbReference type="Pfam" id="PF11951">
    <property type="entry name" value="Fungal_trans_2"/>
    <property type="match status" value="1"/>
</dbReference>
<sequence>MSTSTTLQGRMVGPLDKRRRMTRCLACAKRRIKCEGGFPCAHCVRQNAICVAQQHSGHGMTKFVNKTQQDDFCGHHQRSDQKGMSIPNTETLGAHPLNFIGKDKGTRLLDYFASFIEHNMFTMSFASIVPDLLPLISTSPVLYHAVIAVGALNPNRHSGGRALQGEKSLYVDSMTSYHKSMGILRSCLGNRDVMQKEDVLWATFFLGLFELLSDESGEGWVKHMLYGTSKMLQLTGPTACMSSARRIFYDLFRVLEASRALLYNEETILSEECWLGLQKSLSSSATRWDPMEEIITLMIETSAFSLRVGAIIKTIREAERFRDPSVSLIAAEGLDIQETIYTWHTKTLLQLVQDGPNQYSNLALLYYHALLIFLSGNYDYFPYWDKIPAPVLSPVEISEHLTTMLYLSGEVLHHSKIPGVMLLFPVTVAGARARRVDQKSEILNLLNEIFCRGFVVANRIRDNLLERWAERDQEETIHLDI</sequence>
<dbReference type="GO" id="GO:0000981">
    <property type="term" value="F:DNA-binding transcription factor activity, RNA polymerase II-specific"/>
    <property type="evidence" value="ECO:0007669"/>
    <property type="project" value="InterPro"/>
</dbReference>
<evidence type="ECO:0000259" key="5">
    <source>
        <dbReference type="PROSITE" id="PS50048"/>
    </source>
</evidence>
<keyword evidence="1" id="KW-0805">Transcription regulation</keyword>
<name>A0A9W9JA06_9EURO</name>
<dbReference type="SMART" id="SM00066">
    <property type="entry name" value="GAL4"/>
    <property type="match status" value="1"/>
</dbReference>
<reference evidence="6" key="1">
    <citation type="submission" date="2022-11" db="EMBL/GenBank/DDBJ databases">
        <authorList>
            <person name="Petersen C."/>
        </authorList>
    </citation>
    <scope>NUCLEOTIDE SEQUENCE</scope>
    <source>
        <strain evidence="6">IBT 20477</strain>
    </source>
</reference>
<dbReference type="SUPFAM" id="SSF57701">
    <property type="entry name" value="Zn2/Cys6 DNA-binding domain"/>
    <property type="match status" value="1"/>
</dbReference>
<dbReference type="EMBL" id="JAPQKQ010000006">
    <property type="protein sequence ID" value="KAJ5193243.1"/>
    <property type="molecule type" value="Genomic_DNA"/>
</dbReference>
<dbReference type="InterPro" id="IPR036864">
    <property type="entry name" value="Zn2-C6_fun-type_DNA-bd_sf"/>
</dbReference>
<feature type="domain" description="Zn(2)-C6 fungal-type" evidence="5">
    <location>
        <begin position="23"/>
        <end position="52"/>
    </location>
</feature>
<organism evidence="6 7">
    <name type="scientific">Penicillium cf. viridicatum</name>
    <dbReference type="NCBI Taxonomy" id="2972119"/>
    <lineage>
        <taxon>Eukaryota</taxon>
        <taxon>Fungi</taxon>
        <taxon>Dikarya</taxon>
        <taxon>Ascomycota</taxon>
        <taxon>Pezizomycotina</taxon>
        <taxon>Eurotiomycetes</taxon>
        <taxon>Eurotiomycetidae</taxon>
        <taxon>Eurotiales</taxon>
        <taxon>Aspergillaceae</taxon>
        <taxon>Penicillium</taxon>
    </lineage>
</organism>
<dbReference type="GO" id="GO:0008270">
    <property type="term" value="F:zinc ion binding"/>
    <property type="evidence" value="ECO:0007669"/>
    <property type="project" value="InterPro"/>
</dbReference>
<keyword evidence="7" id="KW-1185">Reference proteome</keyword>
<proteinExistence type="predicted"/>
<evidence type="ECO:0000256" key="1">
    <source>
        <dbReference type="ARBA" id="ARBA00023015"/>
    </source>
</evidence>
<keyword evidence="3" id="KW-0804">Transcription</keyword>
<dbReference type="Pfam" id="PF00172">
    <property type="entry name" value="Zn_clus"/>
    <property type="match status" value="1"/>
</dbReference>
<keyword evidence="2" id="KW-0238">DNA-binding</keyword>
<dbReference type="Gene3D" id="4.10.240.10">
    <property type="entry name" value="Zn(2)-C6 fungal-type DNA-binding domain"/>
    <property type="match status" value="1"/>
</dbReference>
<evidence type="ECO:0000313" key="7">
    <source>
        <dbReference type="Proteomes" id="UP001150942"/>
    </source>
</evidence>
<gene>
    <name evidence="6" type="ORF">N7449_009385</name>
</gene>
<dbReference type="PROSITE" id="PS50048">
    <property type="entry name" value="ZN2_CY6_FUNGAL_2"/>
    <property type="match status" value="1"/>
</dbReference>
<dbReference type="PANTHER" id="PTHR38111:SF2">
    <property type="entry name" value="FINGER DOMAIN PROTEIN, PUTATIVE (AFU_ORTHOLOGUE AFUA_1G01560)-RELATED"/>
    <property type="match status" value="1"/>
</dbReference>
<dbReference type="PANTHER" id="PTHR38111">
    <property type="entry name" value="ZN(2)-C6 FUNGAL-TYPE DOMAIN-CONTAINING PROTEIN-RELATED"/>
    <property type="match status" value="1"/>
</dbReference>
<comment type="caution">
    <text evidence="6">The sequence shown here is derived from an EMBL/GenBank/DDBJ whole genome shotgun (WGS) entry which is preliminary data.</text>
</comment>
<dbReference type="GO" id="GO:0003677">
    <property type="term" value="F:DNA binding"/>
    <property type="evidence" value="ECO:0007669"/>
    <property type="project" value="UniProtKB-KW"/>
</dbReference>
<protein>
    <recommendedName>
        <fullName evidence="5">Zn(2)-C6 fungal-type domain-containing protein</fullName>
    </recommendedName>
</protein>
<dbReference type="Proteomes" id="UP001150942">
    <property type="component" value="Unassembled WGS sequence"/>
</dbReference>
<evidence type="ECO:0000313" key="6">
    <source>
        <dbReference type="EMBL" id="KAJ5193243.1"/>
    </source>
</evidence>
<evidence type="ECO:0000256" key="2">
    <source>
        <dbReference type="ARBA" id="ARBA00023125"/>
    </source>
</evidence>
<dbReference type="OrthoDB" id="194358at2759"/>